<dbReference type="PANTHER" id="PTHR48111">
    <property type="entry name" value="REGULATOR OF RPOS"/>
    <property type="match status" value="1"/>
</dbReference>
<keyword evidence="8" id="KW-1185">Reference proteome</keyword>
<proteinExistence type="predicted"/>
<comment type="caution">
    <text evidence="7">The sequence shown here is derived from an EMBL/GenBank/DDBJ whole genome shotgun (WGS) entry which is preliminary data.</text>
</comment>
<dbReference type="PROSITE" id="PS51755">
    <property type="entry name" value="OMPR_PHOB"/>
    <property type="match status" value="1"/>
</dbReference>
<sequence>MTVTSSPSAVSAGPSGARPYRSAVGGGGEARAPGGEPGLRRADGSPVRVLVVDDESSLADLLSLALRYEGWDIRAEGDGAGALRCARQWRPDAVLLDVMLPDMDGLAVLARLRRELPDVPVLFLTAKDSVEDRIAGLTAGGDDYVTKPFSLEEVVARLRGLLRRAGAAAAKSASVLTVGDLTLDEDSREVRRGEDDIRLTATEFELLRYLMRNPRRVLSKTQILDRVWSYDFGGQANVVELYISYLRRKIDAGREPMIHTRRGAGYLIKAAG</sequence>
<keyword evidence="1 3" id="KW-0238">DNA-binding</keyword>
<organism evidence="7 8">
    <name type="scientific">Streptomyces ramulosus</name>
    <dbReference type="NCBI Taxonomy" id="47762"/>
    <lineage>
        <taxon>Bacteria</taxon>
        <taxon>Bacillati</taxon>
        <taxon>Actinomycetota</taxon>
        <taxon>Actinomycetes</taxon>
        <taxon>Kitasatosporales</taxon>
        <taxon>Streptomycetaceae</taxon>
        <taxon>Streptomyces</taxon>
    </lineage>
</organism>
<dbReference type="Gene3D" id="1.10.10.10">
    <property type="entry name" value="Winged helix-like DNA-binding domain superfamily/Winged helix DNA-binding domain"/>
    <property type="match status" value="1"/>
</dbReference>
<evidence type="ECO:0000256" key="2">
    <source>
        <dbReference type="PROSITE-ProRule" id="PRU00169"/>
    </source>
</evidence>
<feature type="domain" description="OmpR/PhoB-type" evidence="6">
    <location>
        <begin position="173"/>
        <end position="270"/>
    </location>
</feature>
<protein>
    <submittedName>
        <fullName evidence="7">Response regulator transcription factor</fullName>
    </submittedName>
</protein>
<dbReference type="Gene3D" id="3.40.50.2300">
    <property type="match status" value="1"/>
</dbReference>
<evidence type="ECO:0000256" key="3">
    <source>
        <dbReference type="PROSITE-ProRule" id="PRU01091"/>
    </source>
</evidence>
<name>A0ABW1FSQ3_9ACTN</name>
<dbReference type="SMART" id="SM00862">
    <property type="entry name" value="Trans_reg_C"/>
    <property type="match status" value="1"/>
</dbReference>
<dbReference type="InterPro" id="IPR001867">
    <property type="entry name" value="OmpR/PhoB-type_DNA-bd"/>
</dbReference>
<dbReference type="CDD" id="cd00383">
    <property type="entry name" value="trans_reg_C"/>
    <property type="match status" value="1"/>
</dbReference>
<accession>A0ABW1FSQ3</accession>
<dbReference type="RefSeq" id="WP_386461009.1">
    <property type="nucleotide sequence ID" value="NZ_BAAAWG010000002.1"/>
</dbReference>
<dbReference type="InterPro" id="IPR011006">
    <property type="entry name" value="CheY-like_superfamily"/>
</dbReference>
<dbReference type="EMBL" id="JBHSPW010000012">
    <property type="protein sequence ID" value="MFC5895883.1"/>
    <property type="molecule type" value="Genomic_DNA"/>
</dbReference>
<feature type="domain" description="Response regulatory" evidence="5">
    <location>
        <begin position="48"/>
        <end position="162"/>
    </location>
</feature>
<gene>
    <name evidence="7" type="ORF">ACFP3M_24100</name>
</gene>
<dbReference type="PROSITE" id="PS50110">
    <property type="entry name" value="RESPONSE_REGULATORY"/>
    <property type="match status" value="1"/>
</dbReference>
<evidence type="ECO:0000313" key="8">
    <source>
        <dbReference type="Proteomes" id="UP001596241"/>
    </source>
</evidence>
<feature type="modified residue" description="4-aspartylphosphate" evidence="2">
    <location>
        <position position="97"/>
    </location>
</feature>
<evidence type="ECO:0000259" key="5">
    <source>
        <dbReference type="PROSITE" id="PS50110"/>
    </source>
</evidence>
<dbReference type="SMART" id="SM00448">
    <property type="entry name" value="REC"/>
    <property type="match status" value="1"/>
</dbReference>
<keyword evidence="2" id="KW-0597">Phosphoprotein</keyword>
<dbReference type="Gene3D" id="6.10.250.690">
    <property type="match status" value="1"/>
</dbReference>
<dbReference type="SUPFAM" id="SSF52172">
    <property type="entry name" value="CheY-like"/>
    <property type="match status" value="1"/>
</dbReference>
<dbReference type="InterPro" id="IPR036388">
    <property type="entry name" value="WH-like_DNA-bd_sf"/>
</dbReference>
<dbReference type="Pfam" id="PF00072">
    <property type="entry name" value="Response_reg"/>
    <property type="match status" value="1"/>
</dbReference>
<reference evidence="8" key="1">
    <citation type="journal article" date="2019" name="Int. J. Syst. Evol. Microbiol.">
        <title>The Global Catalogue of Microorganisms (GCM) 10K type strain sequencing project: providing services to taxonomists for standard genome sequencing and annotation.</title>
        <authorList>
            <consortium name="The Broad Institute Genomics Platform"/>
            <consortium name="The Broad Institute Genome Sequencing Center for Infectious Disease"/>
            <person name="Wu L."/>
            <person name="Ma J."/>
        </authorList>
    </citation>
    <scope>NUCLEOTIDE SEQUENCE [LARGE SCALE GENOMIC DNA]</scope>
    <source>
        <strain evidence="8">CGMCC 1.15809</strain>
    </source>
</reference>
<evidence type="ECO:0000256" key="1">
    <source>
        <dbReference type="ARBA" id="ARBA00023125"/>
    </source>
</evidence>
<feature type="DNA-binding region" description="OmpR/PhoB-type" evidence="3">
    <location>
        <begin position="173"/>
        <end position="270"/>
    </location>
</feature>
<dbReference type="Proteomes" id="UP001596241">
    <property type="component" value="Unassembled WGS sequence"/>
</dbReference>
<feature type="compositionally biased region" description="Low complexity" evidence="4">
    <location>
        <begin position="1"/>
        <end position="16"/>
    </location>
</feature>
<feature type="region of interest" description="Disordered" evidence="4">
    <location>
        <begin position="1"/>
        <end position="42"/>
    </location>
</feature>
<dbReference type="InterPro" id="IPR039420">
    <property type="entry name" value="WalR-like"/>
</dbReference>
<evidence type="ECO:0000256" key="4">
    <source>
        <dbReference type="SAM" id="MobiDB-lite"/>
    </source>
</evidence>
<evidence type="ECO:0000313" key="7">
    <source>
        <dbReference type="EMBL" id="MFC5895883.1"/>
    </source>
</evidence>
<dbReference type="PANTHER" id="PTHR48111:SF28">
    <property type="entry name" value="TRANSCRIPTIONAL REGULATORY PROTEIN TCRX-RELATED"/>
    <property type="match status" value="1"/>
</dbReference>
<dbReference type="InterPro" id="IPR001789">
    <property type="entry name" value="Sig_transdc_resp-reg_receiver"/>
</dbReference>
<evidence type="ECO:0000259" key="6">
    <source>
        <dbReference type="PROSITE" id="PS51755"/>
    </source>
</evidence>
<dbReference type="Pfam" id="PF00486">
    <property type="entry name" value="Trans_reg_C"/>
    <property type="match status" value="1"/>
</dbReference>